<evidence type="ECO:0000313" key="2">
    <source>
        <dbReference type="Proteomes" id="UP000190409"/>
    </source>
</evidence>
<reference evidence="1 2" key="1">
    <citation type="submission" date="2017-01" db="EMBL/GenBank/DDBJ databases">
        <title>Complete Genome Sequence of Dolosigranulum pigrum isolated from a Patient with interstitial lung disease.</title>
        <authorList>
            <person name="Mukhopadhyay R."/>
            <person name="Joaquin J."/>
            <person name="Hogue R."/>
            <person name="Fitzgerald S."/>
            <person name="Jospin G."/>
            <person name="Eisen J.A."/>
            <person name="Chaturvedi V."/>
        </authorList>
    </citation>
    <scope>NUCLEOTIDE SEQUENCE [LARGE SCALE GENOMIC DNA]</scope>
    <source>
        <strain evidence="1 2">15S00348</strain>
    </source>
</reference>
<gene>
    <name evidence="1" type="ORF">BWX42_02125</name>
</gene>
<comment type="caution">
    <text evidence="1">The sequence shown here is derived from an EMBL/GenBank/DDBJ whole genome shotgun (WGS) entry which is preliminary data.</text>
</comment>
<dbReference type="EMBL" id="MUYF01000003">
    <property type="protein sequence ID" value="OOL80738.1"/>
    <property type="molecule type" value="Genomic_DNA"/>
</dbReference>
<dbReference type="Proteomes" id="UP000190409">
    <property type="component" value="Unassembled WGS sequence"/>
</dbReference>
<protein>
    <submittedName>
        <fullName evidence="1">Uncharacterized protein</fullName>
    </submittedName>
</protein>
<dbReference type="AlphaFoldDB" id="A0A1S8KLW8"/>
<proteinExistence type="predicted"/>
<organism evidence="1 2">
    <name type="scientific">Dolosigranulum pigrum</name>
    <dbReference type="NCBI Taxonomy" id="29394"/>
    <lineage>
        <taxon>Bacteria</taxon>
        <taxon>Bacillati</taxon>
        <taxon>Bacillota</taxon>
        <taxon>Bacilli</taxon>
        <taxon>Lactobacillales</taxon>
        <taxon>Carnobacteriaceae</taxon>
        <taxon>Dolosigranulum</taxon>
    </lineage>
</organism>
<name>A0A1S8KLW8_9LACT</name>
<sequence length="144" mass="16547">MGIVLILLLFLIVGIWGALVHIEDLDHYDEYAPFLHDTQALTPQQFLDFYEEKFRITRQSFHKKAEGPGVHVIYNKTSDIYYIQRHEQILQFIYSQLTAEASDIAVAQTAGDQLGIKVRLLADTSLTDLEELELLTAKEFYVAE</sequence>
<evidence type="ECO:0000313" key="1">
    <source>
        <dbReference type="EMBL" id="OOL80738.1"/>
    </source>
</evidence>
<accession>A0A1S8KLW8</accession>